<feature type="domain" description="HTH cro/C1-type" evidence="1">
    <location>
        <begin position="21"/>
        <end position="58"/>
    </location>
</feature>
<evidence type="ECO:0000313" key="2">
    <source>
        <dbReference type="EMBL" id="GAA1794344.1"/>
    </source>
</evidence>
<dbReference type="SUPFAM" id="SSF47413">
    <property type="entry name" value="lambda repressor-like DNA-binding domains"/>
    <property type="match status" value="1"/>
</dbReference>
<evidence type="ECO:0000313" key="3">
    <source>
        <dbReference type="Proteomes" id="UP001500218"/>
    </source>
</evidence>
<dbReference type="Gene3D" id="1.10.260.40">
    <property type="entry name" value="lambda repressor-like DNA-binding domains"/>
    <property type="match status" value="1"/>
</dbReference>
<dbReference type="Pfam" id="PF19054">
    <property type="entry name" value="DUF5753"/>
    <property type="match status" value="1"/>
</dbReference>
<dbReference type="Proteomes" id="UP001500218">
    <property type="component" value="Unassembled WGS sequence"/>
</dbReference>
<name>A0ABN2LNE7_9ACTN</name>
<comment type="caution">
    <text evidence="2">The sequence shown here is derived from an EMBL/GenBank/DDBJ whole genome shotgun (WGS) entry which is preliminary data.</text>
</comment>
<dbReference type="CDD" id="cd00093">
    <property type="entry name" value="HTH_XRE"/>
    <property type="match status" value="1"/>
</dbReference>
<dbReference type="InterPro" id="IPR001387">
    <property type="entry name" value="Cro/C1-type_HTH"/>
</dbReference>
<dbReference type="InterPro" id="IPR043917">
    <property type="entry name" value="DUF5753"/>
</dbReference>
<protein>
    <submittedName>
        <fullName evidence="2">Helix-turn-helix transcriptional regulator</fullName>
    </submittedName>
</protein>
<evidence type="ECO:0000259" key="1">
    <source>
        <dbReference type="PROSITE" id="PS50943"/>
    </source>
</evidence>
<keyword evidence="3" id="KW-1185">Reference proteome</keyword>
<dbReference type="PROSITE" id="PS50943">
    <property type="entry name" value="HTH_CROC1"/>
    <property type="match status" value="1"/>
</dbReference>
<gene>
    <name evidence="2" type="ORF">GCM10009682_15160</name>
</gene>
<accession>A0ABN2LNE7</accession>
<sequence>MAPRPTTSAVQEARAAFAARLREIRIEAGLTASDLAARAGWQRSKVSKIEHARQAPTVADVAAWCEHARATDQMPDLVASLHAVEGMWVEWRRLERSGLRRLQEASIPLFERTRSFRIYEVGVIPSLFQTVEYATARMRRIVEFSGVPDDVDQAVQARMDRQRIVRTGDRTFAVVLEEAALYARIGDTEMMASQLAWLITVAGLPSVSLGIIPRGIARTMWSTPGFWIYDDGRVGIETPTARITITQPREIAIYERTFTELSSMAVVGAPARRIITEAISALDC</sequence>
<dbReference type="Pfam" id="PF13560">
    <property type="entry name" value="HTH_31"/>
    <property type="match status" value="1"/>
</dbReference>
<dbReference type="InterPro" id="IPR010982">
    <property type="entry name" value="Lambda_DNA-bd_dom_sf"/>
</dbReference>
<dbReference type="EMBL" id="BAAALT010000036">
    <property type="protein sequence ID" value="GAA1794344.1"/>
    <property type="molecule type" value="Genomic_DNA"/>
</dbReference>
<proteinExistence type="predicted"/>
<dbReference type="SMART" id="SM00530">
    <property type="entry name" value="HTH_XRE"/>
    <property type="match status" value="1"/>
</dbReference>
<organism evidence="2 3">
    <name type="scientific">Luedemannella flava</name>
    <dbReference type="NCBI Taxonomy" id="349316"/>
    <lineage>
        <taxon>Bacteria</taxon>
        <taxon>Bacillati</taxon>
        <taxon>Actinomycetota</taxon>
        <taxon>Actinomycetes</taxon>
        <taxon>Micromonosporales</taxon>
        <taxon>Micromonosporaceae</taxon>
        <taxon>Luedemannella</taxon>
    </lineage>
</organism>
<reference evidence="2 3" key="1">
    <citation type="journal article" date="2019" name="Int. J. Syst. Evol. Microbiol.">
        <title>The Global Catalogue of Microorganisms (GCM) 10K type strain sequencing project: providing services to taxonomists for standard genome sequencing and annotation.</title>
        <authorList>
            <consortium name="The Broad Institute Genomics Platform"/>
            <consortium name="The Broad Institute Genome Sequencing Center for Infectious Disease"/>
            <person name="Wu L."/>
            <person name="Ma J."/>
        </authorList>
    </citation>
    <scope>NUCLEOTIDE SEQUENCE [LARGE SCALE GENOMIC DNA]</scope>
    <source>
        <strain evidence="2 3">JCM 13250</strain>
    </source>
</reference>